<reference evidence="1" key="1">
    <citation type="submission" date="2014-09" db="EMBL/GenBank/DDBJ databases">
        <authorList>
            <person name="Magalhaes I.L.F."/>
            <person name="Oliveira U."/>
            <person name="Santos F.R."/>
            <person name="Vidigal T.H.D.A."/>
            <person name="Brescovit A.D."/>
            <person name="Santos A.J."/>
        </authorList>
    </citation>
    <scope>NUCLEOTIDE SEQUENCE</scope>
    <source>
        <tissue evidence="1">Shoot tissue taken approximately 20 cm above the soil surface</tissue>
    </source>
</reference>
<sequence length="34" mass="3926">MNIYFVPVVSALIIPHVALRISPEHISFGSRFWK</sequence>
<proteinExistence type="predicted"/>
<dbReference type="EMBL" id="GBRH01275008">
    <property type="protein sequence ID" value="JAD22887.1"/>
    <property type="molecule type" value="Transcribed_RNA"/>
</dbReference>
<reference evidence="1" key="2">
    <citation type="journal article" date="2015" name="Data Brief">
        <title>Shoot transcriptome of the giant reed, Arundo donax.</title>
        <authorList>
            <person name="Barrero R.A."/>
            <person name="Guerrero F.D."/>
            <person name="Moolhuijzen P."/>
            <person name="Goolsby J.A."/>
            <person name="Tidwell J."/>
            <person name="Bellgard S.E."/>
            <person name="Bellgard M.I."/>
        </authorList>
    </citation>
    <scope>NUCLEOTIDE SEQUENCE</scope>
    <source>
        <tissue evidence="1">Shoot tissue taken approximately 20 cm above the soil surface</tissue>
    </source>
</reference>
<dbReference type="AlphaFoldDB" id="A0A0A8YJW6"/>
<organism evidence="1">
    <name type="scientific">Arundo donax</name>
    <name type="common">Giant reed</name>
    <name type="synonym">Donax arundinaceus</name>
    <dbReference type="NCBI Taxonomy" id="35708"/>
    <lineage>
        <taxon>Eukaryota</taxon>
        <taxon>Viridiplantae</taxon>
        <taxon>Streptophyta</taxon>
        <taxon>Embryophyta</taxon>
        <taxon>Tracheophyta</taxon>
        <taxon>Spermatophyta</taxon>
        <taxon>Magnoliopsida</taxon>
        <taxon>Liliopsida</taxon>
        <taxon>Poales</taxon>
        <taxon>Poaceae</taxon>
        <taxon>PACMAD clade</taxon>
        <taxon>Arundinoideae</taxon>
        <taxon>Arundineae</taxon>
        <taxon>Arundo</taxon>
    </lineage>
</organism>
<evidence type="ECO:0000313" key="1">
    <source>
        <dbReference type="EMBL" id="JAD22887.1"/>
    </source>
</evidence>
<accession>A0A0A8YJW6</accession>
<name>A0A0A8YJW6_ARUDO</name>
<protein>
    <submittedName>
        <fullName evidence="1">Uncharacterized protein</fullName>
    </submittedName>
</protein>